<reference evidence="6 7" key="1">
    <citation type="journal article" date="2016" name="Genome Biol. Evol.">
        <title>Divergent and convergent evolution of fungal pathogenicity.</title>
        <authorList>
            <person name="Shang Y."/>
            <person name="Xiao G."/>
            <person name="Zheng P."/>
            <person name="Cen K."/>
            <person name="Zhan S."/>
            <person name="Wang C."/>
        </authorList>
    </citation>
    <scope>NUCLEOTIDE SEQUENCE [LARGE SCALE GENOMIC DNA]</scope>
    <source>
        <strain evidence="6 7">ARSEF 7405</strain>
    </source>
</reference>
<dbReference type="Proteomes" id="UP000242877">
    <property type="component" value="Unassembled WGS sequence"/>
</dbReference>
<dbReference type="Gene3D" id="1.20.1250.20">
    <property type="entry name" value="MFS general substrate transporter like domains"/>
    <property type="match status" value="1"/>
</dbReference>
<dbReference type="GO" id="GO:0005886">
    <property type="term" value="C:plasma membrane"/>
    <property type="evidence" value="ECO:0007669"/>
    <property type="project" value="TreeGrafter"/>
</dbReference>
<evidence type="ECO:0008006" key="8">
    <source>
        <dbReference type="Google" id="ProtNLM"/>
    </source>
</evidence>
<keyword evidence="2" id="KW-0813">Transport</keyword>
<evidence type="ECO:0000256" key="2">
    <source>
        <dbReference type="ARBA" id="ARBA00022448"/>
    </source>
</evidence>
<dbReference type="PANTHER" id="PTHR43791">
    <property type="entry name" value="PERMEASE-RELATED"/>
    <property type="match status" value="1"/>
</dbReference>
<dbReference type="GO" id="GO:0022857">
    <property type="term" value="F:transmembrane transporter activity"/>
    <property type="evidence" value="ECO:0007669"/>
    <property type="project" value="TreeGrafter"/>
</dbReference>
<evidence type="ECO:0000256" key="5">
    <source>
        <dbReference type="ARBA" id="ARBA00023136"/>
    </source>
</evidence>
<proteinExistence type="predicted"/>
<dbReference type="SUPFAM" id="SSF103473">
    <property type="entry name" value="MFS general substrate transporter"/>
    <property type="match status" value="1"/>
</dbReference>
<protein>
    <recommendedName>
        <fullName evidence="8">Major facilitator superfamily domain, general substrate transporter</fullName>
    </recommendedName>
</protein>
<evidence type="ECO:0000256" key="1">
    <source>
        <dbReference type="ARBA" id="ARBA00004141"/>
    </source>
</evidence>
<dbReference type="AlphaFoldDB" id="A0A168AMY2"/>
<keyword evidence="4" id="KW-1133">Transmembrane helix</keyword>
<sequence>MFEATILPKSVLTYCLAEPIEKHAVEEGITDDAAPILTSTTERKLMLKVDAHILPPLVVLYLLAFLDRVNISNAAVFKLKQDLHIESGTKYNTALTIFFVPYIIAEVCIAKFPEIAGYDGGNP</sequence>
<comment type="caution">
    <text evidence="6">The sequence shown here is derived from an EMBL/GenBank/DDBJ whole genome shotgun (WGS) entry which is preliminary data.</text>
</comment>
<keyword evidence="7" id="KW-1185">Reference proteome</keyword>
<evidence type="ECO:0000313" key="7">
    <source>
        <dbReference type="Proteomes" id="UP000242877"/>
    </source>
</evidence>
<dbReference type="InterPro" id="IPR036259">
    <property type="entry name" value="MFS_trans_sf"/>
</dbReference>
<accession>A0A168AMY2</accession>
<dbReference type="EMBL" id="AZGZ01000007">
    <property type="protein sequence ID" value="KZZ94122.1"/>
    <property type="molecule type" value="Genomic_DNA"/>
</dbReference>
<name>A0A168AMY2_9EURO</name>
<evidence type="ECO:0000313" key="6">
    <source>
        <dbReference type="EMBL" id="KZZ94122.1"/>
    </source>
</evidence>
<dbReference type="OrthoDB" id="2985014at2759"/>
<evidence type="ECO:0000256" key="3">
    <source>
        <dbReference type="ARBA" id="ARBA00022692"/>
    </source>
</evidence>
<keyword evidence="3" id="KW-0812">Transmembrane</keyword>
<gene>
    <name evidence="6" type="ORF">AAP_02215</name>
</gene>
<comment type="subcellular location">
    <subcellularLocation>
        <location evidence="1">Membrane</location>
        <topology evidence="1">Multi-pass membrane protein</topology>
    </subcellularLocation>
</comment>
<dbReference type="VEuPathDB" id="FungiDB:AAP_02215"/>
<evidence type="ECO:0000256" key="4">
    <source>
        <dbReference type="ARBA" id="ARBA00022989"/>
    </source>
</evidence>
<organism evidence="6 7">
    <name type="scientific">Ascosphaera apis ARSEF 7405</name>
    <dbReference type="NCBI Taxonomy" id="392613"/>
    <lineage>
        <taxon>Eukaryota</taxon>
        <taxon>Fungi</taxon>
        <taxon>Dikarya</taxon>
        <taxon>Ascomycota</taxon>
        <taxon>Pezizomycotina</taxon>
        <taxon>Eurotiomycetes</taxon>
        <taxon>Eurotiomycetidae</taxon>
        <taxon>Onygenales</taxon>
        <taxon>Ascosphaeraceae</taxon>
        <taxon>Ascosphaera</taxon>
    </lineage>
</organism>
<dbReference type="PANTHER" id="PTHR43791:SF46">
    <property type="entry name" value="MAJOR FACILITATOR SUPERFAMILY (MFS) PROFILE DOMAIN-CONTAINING PROTEIN-RELATED"/>
    <property type="match status" value="1"/>
</dbReference>
<keyword evidence="5" id="KW-0472">Membrane</keyword>